<keyword evidence="5" id="KW-0418">Kinase</keyword>
<evidence type="ECO:0000256" key="3">
    <source>
        <dbReference type="ARBA" id="ARBA00022553"/>
    </source>
</evidence>
<evidence type="ECO:0000256" key="2">
    <source>
        <dbReference type="ARBA" id="ARBA00012438"/>
    </source>
</evidence>
<dbReference type="PROSITE" id="PS50113">
    <property type="entry name" value="PAC"/>
    <property type="match status" value="3"/>
</dbReference>
<dbReference type="InterPro" id="IPR001789">
    <property type="entry name" value="Sig_transdc_resp-reg_receiver"/>
</dbReference>
<dbReference type="PROSITE" id="PS50109">
    <property type="entry name" value="HIS_KIN"/>
    <property type="match status" value="1"/>
</dbReference>
<keyword evidence="12" id="KW-1185">Reference proteome</keyword>
<dbReference type="InterPro" id="IPR003594">
    <property type="entry name" value="HATPase_dom"/>
</dbReference>
<dbReference type="SMART" id="SM00388">
    <property type="entry name" value="HisKA"/>
    <property type="match status" value="1"/>
</dbReference>
<dbReference type="SMART" id="SM00091">
    <property type="entry name" value="PAS"/>
    <property type="match status" value="4"/>
</dbReference>
<feature type="domain" description="PAS" evidence="9">
    <location>
        <begin position="266"/>
        <end position="311"/>
    </location>
</feature>
<name>A0A1H8RKJ6_9RHOB</name>
<dbReference type="Pfam" id="PF08447">
    <property type="entry name" value="PAS_3"/>
    <property type="match status" value="2"/>
</dbReference>
<evidence type="ECO:0000259" key="8">
    <source>
        <dbReference type="PROSITE" id="PS50110"/>
    </source>
</evidence>
<accession>A0A1H8RKJ6</accession>
<feature type="domain" description="Response regulatory" evidence="8">
    <location>
        <begin position="896"/>
        <end position="1012"/>
    </location>
</feature>
<evidence type="ECO:0000256" key="1">
    <source>
        <dbReference type="ARBA" id="ARBA00000085"/>
    </source>
</evidence>
<dbReference type="Pfam" id="PF00512">
    <property type="entry name" value="HisKA"/>
    <property type="match status" value="1"/>
</dbReference>
<evidence type="ECO:0000256" key="5">
    <source>
        <dbReference type="ARBA" id="ARBA00022777"/>
    </source>
</evidence>
<organism evidence="11 12">
    <name type="scientific">Salinihabitans flavidus</name>
    <dbReference type="NCBI Taxonomy" id="569882"/>
    <lineage>
        <taxon>Bacteria</taxon>
        <taxon>Pseudomonadati</taxon>
        <taxon>Pseudomonadota</taxon>
        <taxon>Alphaproteobacteria</taxon>
        <taxon>Rhodobacterales</taxon>
        <taxon>Roseobacteraceae</taxon>
        <taxon>Salinihabitans</taxon>
    </lineage>
</organism>
<dbReference type="SUPFAM" id="SSF55785">
    <property type="entry name" value="PYP-like sensor domain (PAS domain)"/>
    <property type="match status" value="5"/>
</dbReference>
<feature type="domain" description="PAS" evidence="9">
    <location>
        <begin position="405"/>
        <end position="455"/>
    </location>
</feature>
<dbReference type="InterPro" id="IPR035965">
    <property type="entry name" value="PAS-like_dom_sf"/>
</dbReference>
<evidence type="ECO:0000313" key="11">
    <source>
        <dbReference type="EMBL" id="SEO66852.1"/>
    </source>
</evidence>
<keyword evidence="4" id="KW-0808">Transferase</keyword>
<dbReference type="InterPro" id="IPR001610">
    <property type="entry name" value="PAC"/>
</dbReference>
<dbReference type="Pfam" id="PF02518">
    <property type="entry name" value="HATPase_c"/>
    <property type="match status" value="1"/>
</dbReference>
<gene>
    <name evidence="11" type="ORF">SAMN04490248_10914</name>
</gene>
<dbReference type="SMART" id="SM00086">
    <property type="entry name" value="PAC"/>
    <property type="match status" value="4"/>
</dbReference>
<dbReference type="CDD" id="cd18161">
    <property type="entry name" value="REC_hyHK_blue-like"/>
    <property type="match status" value="1"/>
</dbReference>
<dbReference type="InterPro" id="IPR003661">
    <property type="entry name" value="HisK_dim/P_dom"/>
</dbReference>
<dbReference type="PROSITE" id="PS50110">
    <property type="entry name" value="RESPONSE_REGULATORY"/>
    <property type="match status" value="1"/>
</dbReference>
<dbReference type="GO" id="GO:0000155">
    <property type="term" value="F:phosphorelay sensor kinase activity"/>
    <property type="evidence" value="ECO:0007669"/>
    <property type="project" value="InterPro"/>
</dbReference>
<dbReference type="InterPro" id="IPR004358">
    <property type="entry name" value="Sig_transdc_His_kin-like_C"/>
</dbReference>
<dbReference type="InterPro" id="IPR005467">
    <property type="entry name" value="His_kinase_dom"/>
</dbReference>
<feature type="domain" description="PAS" evidence="9">
    <location>
        <begin position="511"/>
        <end position="583"/>
    </location>
</feature>
<dbReference type="PANTHER" id="PTHR43304:SF1">
    <property type="entry name" value="PAC DOMAIN-CONTAINING PROTEIN"/>
    <property type="match status" value="1"/>
</dbReference>
<dbReference type="CDD" id="cd00130">
    <property type="entry name" value="PAS"/>
    <property type="match status" value="5"/>
</dbReference>
<dbReference type="InterPro" id="IPR000700">
    <property type="entry name" value="PAS-assoc_C"/>
</dbReference>
<feature type="domain" description="PAC" evidence="10">
    <location>
        <begin position="587"/>
        <end position="639"/>
    </location>
</feature>
<dbReference type="InterPro" id="IPR052162">
    <property type="entry name" value="Sensor_kinase/Photoreceptor"/>
</dbReference>
<dbReference type="SMART" id="SM00448">
    <property type="entry name" value="REC"/>
    <property type="match status" value="1"/>
</dbReference>
<dbReference type="CDD" id="cd16919">
    <property type="entry name" value="HATPase_CckA-like"/>
    <property type="match status" value="1"/>
</dbReference>
<reference evidence="11 12" key="1">
    <citation type="submission" date="2016-10" db="EMBL/GenBank/DDBJ databases">
        <authorList>
            <person name="de Groot N.N."/>
        </authorList>
    </citation>
    <scope>NUCLEOTIDE SEQUENCE [LARGE SCALE GENOMIC DNA]</scope>
    <source>
        <strain evidence="11 12">DSM 27842</strain>
    </source>
</reference>
<evidence type="ECO:0000313" key="12">
    <source>
        <dbReference type="Proteomes" id="UP000198893"/>
    </source>
</evidence>
<dbReference type="Gene3D" id="3.30.450.20">
    <property type="entry name" value="PAS domain"/>
    <property type="match status" value="5"/>
</dbReference>
<comment type="catalytic activity">
    <reaction evidence="1">
        <text>ATP + protein L-histidine = ADP + protein N-phospho-L-histidine.</text>
        <dbReference type="EC" id="2.7.13.3"/>
    </reaction>
</comment>
<feature type="domain" description="PAS" evidence="9">
    <location>
        <begin position="1"/>
        <end position="72"/>
    </location>
</feature>
<protein>
    <recommendedName>
        <fullName evidence="2">histidine kinase</fullName>
        <ecNumber evidence="2">2.7.13.3</ecNumber>
    </recommendedName>
</protein>
<dbReference type="InterPro" id="IPR011006">
    <property type="entry name" value="CheY-like_superfamily"/>
</dbReference>
<dbReference type="NCBIfam" id="TIGR00229">
    <property type="entry name" value="sensory_box"/>
    <property type="match status" value="4"/>
</dbReference>
<feature type="domain" description="PAC" evidence="10">
    <location>
        <begin position="213"/>
        <end position="265"/>
    </location>
</feature>
<dbReference type="PROSITE" id="PS50112">
    <property type="entry name" value="PAS"/>
    <property type="match status" value="4"/>
</dbReference>
<dbReference type="SUPFAM" id="SSF47384">
    <property type="entry name" value="Homodimeric domain of signal transducing histidine kinase"/>
    <property type="match status" value="1"/>
</dbReference>
<dbReference type="AlphaFoldDB" id="A0A1H8RKJ6"/>
<dbReference type="Pfam" id="PF08448">
    <property type="entry name" value="PAS_4"/>
    <property type="match status" value="1"/>
</dbReference>
<dbReference type="STRING" id="569882.SAMN04490248_10914"/>
<dbReference type="EC" id="2.7.13.3" evidence="2"/>
<evidence type="ECO:0000259" key="7">
    <source>
        <dbReference type="PROSITE" id="PS50109"/>
    </source>
</evidence>
<dbReference type="EMBL" id="FODS01000009">
    <property type="protein sequence ID" value="SEO66852.1"/>
    <property type="molecule type" value="Genomic_DNA"/>
</dbReference>
<dbReference type="Pfam" id="PF00072">
    <property type="entry name" value="Response_reg"/>
    <property type="match status" value="1"/>
</dbReference>
<dbReference type="SUPFAM" id="SSF55874">
    <property type="entry name" value="ATPase domain of HSP90 chaperone/DNA topoisomerase II/histidine kinase"/>
    <property type="match status" value="1"/>
</dbReference>
<dbReference type="InterPro" id="IPR000014">
    <property type="entry name" value="PAS"/>
</dbReference>
<dbReference type="Gene3D" id="2.10.70.100">
    <property type="match status" value="1"/>
</dbReference>
<feature type="modified residue" description="4-aspartylphosphate" evidence="6">
    <location>
        <position position="946"/>
    </location>
</feature>
<feature type="domain" description="Histidine kinase" evidence="7">
    <location>
        <begin position="652"/>
        <end position="875"/>
    </location>
</feature>
<keyword evidence="3 6" id="KW-0597">Phosphoprotein</keyword>
<dbReference type="Proteomes" id="UP000198893">
    <property type="component" value="Unassembled WGS sequence"/>
</dbReference>
<dbReference type="InterPro" id="IPR013655">
    <property type="entry name" value="PAS_fold_3"/>
</dbReference>
<evidence type="ECO:0000259" key="10">
    <source>
        <dbReference type="PROSITE" id="PS50113"/>
    </source>
</evidence>
<proteinExistence type="predicted"/>
<dbReference type="InterPro" id="IPR036097">
    <property type="entry name" value="HisK_dim/P_sf"/>
</dbReference>
<dbReference type="PRINTS" id="PR00344">
    <property type="entry name" value="BCTRLSENSOR"/>
</dbReference>
<dbReference type="InterPro" id="IPR036890">
    <property type="entry name" value="HATPase_C_sf"/>
</dbReference>
<dbReference type="SUPFAM" id="SSF52172">
    <property type="entry name" value="CheY-like"/>
    <property type="match status" value="1"/>
</dbReference>
<dbReference type="InterPro" id="IPR013656">
    <property type="entry name" value="PAS_4"/>
</dbReference>
<sequence>MNLAADSLFMSNPDPMWVYDLQTLRFLAVNNSAILKYGYSREEFLAMTIADIRPAEDRAALEKDVAAVNEGRGESGVWRHCLKSGQVIHVDITGHTITHDGRRAELIAARDVSRLVVAEGAAQAALVREEATSRDLERTKRLLEIAGTSAKFGAWRYDIASDRLEWSRQTARIHDEPEGFSPTAEQGIGYYAPEHRDRITTLFQACLNEGKPYSEVLEIISAKGRRLWVRATGEPERDEADHIVAIQGSFQDISEHVAAQQKANELSDSLVETLEGISDAFYLLDSDWRFVFVNGQAERLIQRKREEILGKLVWEEFPDAVGNIKQHYELAIAGGRRIRFLEYYPALRTWFEIDADPTPRGLAVYFRDVTEQRARDEQLRLLDVATSHLNDILLITEAEPFDAPDGPKIVYVNDAFERRMGYSREEVIGKTPRILQGPKTQRDELDRIRRAMEKWEPVRSELINYTKAGEEFWLELEIVPVANETGWFTHWVAIERDITERKYAEQALRTNEARFRLVAKATGSAVWEWDIDRDSLWWSESMQEIYGHAPYRDDGTPTAWRELIHPDDRARATEAFEALRTEQKDVLQEIFRFQRADASWATVEDRGFVVRDENGRVTHVLGSMTDISERLQLEDRLRQAQKMEAVGQLTGGVAHDFNNLLTIVLGNAEALSENLERQPRLYAMAEMTANAALRGGELTSRLLAFSRKQTLEPRVLDVSQLIQRMDSLLRRTLPENIEIEIVRSGGLWKTQIDPGQLESALLNLALNARDAMPEGGALTIEMANATLDDEYVTSELDVEAGQYVLIVVTDTGPGIPPEFVGRVFEPFFTTKELGQGTGLGLSMVYGFVKQSGGHIRVYSEIGEGTSFKLYFPRSWAKEDGIQFNSADRKFAGGEETILVVEDDGLVREHVVAQLRGLGYRIFQASAGAEALEILQQVSEIDLLFTDVVIRGGMGGRAVADAARQLRPDIKVLYTSGYTENSIVHNGKLDPGVELLSKPYRREQLALKLRKVLDRE</sequence>
<evidence type="ECO:0000256" key="4">
    <source>
        <dbReference type="ARBA" id="ARBA00022679"/>
    </source>
</evidence>
<dbReference type="Gene3D" id="1.10.287.130">
    <property type="match status" value="1"/>
</dbReference>
<dbReference type="PANTHER" id="PTHR43304">
    <property type="entry name" value="PHYTOCHROME-LIKE PROTEIN CPH1"/>
    <property type="match status" value="1"/>
</dbReference>
<feature type="domain" description="PAC" evidence="10">
    <location>
        <begin position="456"/>
        <end position="510"/>
    </location>
</feature>
<dbReference type="SMART" id="SM00387">
    <property type="entry name" value="HATPase_c"/>
    <property type="match status" value="1"/>
</dbReference>
<evidence type="ECO:0000256" key="6">
    <source>
        <dbReference type="PROSITE-ProRule" id="PRU00169"/>
    </source>
</evidence>
<dbReference type="Gene3D" id="3.40.50.2300">
    <property type="match status" value="1"/>
</dbReference>
<dbReference type="Pfam" id="PF13426">
    <property type="entry name" value="PAS_9"/>
    <property type="match status" value="2"/>
</dbReference>
<dbReference type="Gene3D" id="3.30.565.10">
    <property type="entry name" value="Histidine kinase-like ATPase, C-terminal domain"/>
    <property type="match status" value="1"/>
</dbReference>
<evidence type="ECO:0000259" key="9">
    <source>
        <dbReference type="PROSITE" id="PS50112"/>
    </source>
</evidence>